<dbReference type="AlphaFoldDB" id="A0AB39QC74"/>
<organism evidence="2">
    <name type="scientific">Streptomyces sp. R28</name>
    <dbReference type="NCBI Taxonomy" id="3238628"/>
    <lineage>
        <taxon>Bacteria</taxon>
        <taxon>Bacillati</taxon>
        <taxon>Actinomycetota</taxon>
        <taxon>Actinomycetes</taxon>
        <taxon>Kitasatosporales</taxon>
        <taxon>Streptomycetaceae</taxon>
        <taxon>Streptomyces</taxon>
    </lineage>
</organism>
<sequence>MSSEVWLGDLLRAAAAQEPESFAAVARLLGFERVARAVPQAEPGRAKGTSVTQAASDPRARPGGSELTPVEPPRPSPPPEPRPETPAPISSAPPLLTPVYREPPRPVVWSAEPLPRHPPASSGPLPHQPLLAPRSASAVTQTGAARRAPGREIDIPAVVADLSLGRPLLRLPARPEPTLRFGVQLLVDWGVGMQPFHRDAQELVRQVRATVGRDLTEVLYFEDCPSRGAGPADGRAWPSYAPPAPGTPVLLVTDLGIGGHTFATRRAGRQEWEHWAGPLRRTNRVVAFVPYPRRRWPKWATSLVRMVPWDRGTTVGWVRAHVG</sequence>
<dbReference type="RefSeq" id="WP_369173359.1">
    <property type="nucleotide sequence ID" value="NZ_CP163439.1"/>
</dbReference>
<dbReference type="EMBL" id="CP163439">
    <property type="protein sequence ID" value="XDQ38659.1"/>
    <property type="molecule type" value="Genomic_DNA"/>
</dbReference>
<proteinExistence type="predicted"/>
<gene>
    <name evidence="2" type="ORF">AB5J49_37830</name>
</gene>
<name>A0AB39QC74_9ACTN</name>
<evidence type="ECO:0000313" key="2">
    <source>
        <dbReference type="EMBL" id="XDQ38659.1"/>
    </source>
</evidence>
<feature type="region of interest" description="Disordered" evidence="1">
    <location>
        <begin position="38"/>
        <end position="97"/>
    </location>
</feature>
<evidence type="ECO:0000256" key="1">
    <source>
        <dbReference type="SAM" id="MobiDB-lite"/>
    </source>
</evidence>
<reference evidence="2" key="1">
    <citation type="submission" date="2024-07" db="EMBL/GenBank/DDBJ databases">
        <authorList>
            <person name="Yu S.T."/>
        </authorList>
    </citation>
    <scope>NUCLEOTIDE SEQUENCE</scope>
    <source>
        <strain evidence="2">R28</strain>
    </source>
</reference>
<feature type="compositionally biased region" description="Pro residues" evidence="1">
    <location>
        <begin position="70"/>
        <end position="86"/>
    </location>
</feature>
<accession>A0AB39QC74</accession>
<protein>
    <submittedName>
        <fullName evidence="2">Uncharacterized protein</fullName>
    </submittedName>
</protein>